<evidence type="ECO:0000256" key="1">
    <source>
        <dbReference type="SAM" id="Phobius"/>
    </source>
</evidence>
<proteinExistence type="predicted"/>
<evidence type="ECO:0000313" key="3">
    <source>
        <dbReference type="Proteomes" id="UP001156870"/>
    </source>
</evidence>
<feature type="transmembrane region" description="Helical" evidence="1">
    <location>
        <begin position="71"/>
        <end position="91"/>
    </location>
</feature>
<evidence type="ECO:0008006" key="4">
    <source>
        <dbReference type="Google" id="ProtNLM"/>
    </source>
</evidence>
<accession>A0AA37WMZ3</accession>
<organism evidence="2 3">
    <name type="scientific">Marinibactrum halimedae</name>
    <dbReference type="NCBI Taxonomy" id="1444977"/>
    <lineage>
        <taxon>Bacteria</taxon>
        <taxon>Pseudomonadati</taxon>
        <taxon>Pseudomonadota</taxon>
        <taxon>Gammaproteobacteria</taxon>
        <taxon>Cellvibrionales</taxon>
        <taxon>Cellvibrionaceae</taxon>
        <taxon>Marinibactrum</taxon>
    </lineage>
</organism>
<comment type="caution">
    <text evidence="2">The sequence shown here is derived from an EMBL/GenBank/DDBJ whole genome shotgun (WGS) entry which is preliminary data.</text>
</comment>
<feature type="transmembrane region" description="Helical" evidence="1">
    <location>
        <begin position="122"/>
        <end position="145"/>
    </location>
</feature>
<keyword evidence="1" id="KW-1133">Transmembrane helix</keyword>
<reference evidence="2 3" key="1">
    <citation type="journal article" date="2014" name="Int. J. Syst. Evol. Microbiol.">
        <title>Complete genome sequence of Corynebacterium casei LMG S-19264T (=DSM 44701T), isolated from a smear-ripened cheese.</title>
        <authorList>
            <consortium name="US DOE Joint Genome Institute (JGI-PGF)"/>
            <person name="Walter F."/>
            <person name="Albersmeier A."/>
            <person name="Kalinowski J."/>
            <person name="Ruckert C."/>
        </authorList>
    </citation>
    <scope>NUCLEOTIDE SEQUENCE [LARGE SCALE GENOMIC DNA]</scope>
    <source>
        <strain evidence="2 3">NBRC 110095</strain>
    </source>
</reference>
<sequence length="192" mass="21368">MKGKLAHIIAVCVLYIIAVGMAYPLFLVIFQLLGFLVDQSVQSTLYYWPLVTQYFSKAQLFSIVLEDWWSSMPLFAGLLFVFFLVPGLVSLPVGAYSWVMRFIVLIAANAFVITQVGKQTPIIMGVTLFLMALWLLEFTVAQMILRAQLFNTQQPPSASLQNVLEARSINDPAQKKLDTTAASLTAENVPNS</sequence>
<evidence type="ECO:0000313" key="2">
    <source>
        <dbReference type="EMBL" id="GLS26765.1"/>
    </source>
</evidence>
<dbReference type="AlphaFoldDB" id="A0AA37WMZ3"/>
<dbReference type="EMBL" id="BSPD01000061">
    <property type="protein sequence ID" value="GLS26765.1"/>
    <property type="molecule type" value="Genomic_DNA"/>
</dbReference>
<protein>
    <recommendedName>
        <fullName evidence="4">Transmembrane protein</fullName>
    </recommendedName>
</protein>
<dbReference type="RefSeq" id="WP_232594920.1">
    <property type="nucleotide sequence ID" value="NZ_BSPD01000061.1"/>
</dbReference>
<feature type="transmembrane region" description="Helical" evidence="1">
    <location>
        <begin position="98"/>
        <end position="116"/>
    </location>
</feature>
<keyword evidence="1" id="KW-0472">Membrane</keyword>
<keyword evidence="3" id="KW-1185">Reference proteome</keyword>
<keyword evidence="1" id="KW-0812">Transmembrane</keyword>
<gene>
    <name evidence="2" type="ORF">GCM10007877_24840</name>
</gene>
<dbReference type="Proteomes" id="UP001156870">
    <property type="component" value="Unassembled WGS sequence"/>
</dbReference>
<name>A0AA37WMZ3_9GAMM</name>
<feature type="transmembrane region" description="Helical" evidence="1">
    <location>
        <begin position="6"/>
        <end position="33"/>
    </location>
</feature>